<sequence length="352" mass="38126">MKVLHVYKEFHPDRSGVARHIDGLARHSRSLGIDAAVYAQKGHARHPELDITIGDWRGLISAVRRADVLHLHGARTPITAFAGLLAQLLGRPFLYTPHCYYDSVSPLRRMAKRIWDRIIERRLLIGARATILLDEVWLEYLATRHLPVAHPVIVPNCVLAEDVLARRPAEASGKLTGSLALLSIGRLVPVKRLGDIIAALALPGLEGTIFHIIGEGETRRELEQQAIDLGVGDRVVFHGGCDDLVAARMTLGADVFVLPSEREGGPTAVIEALMFGCPVIASDIPGTRAILAKLATGSLVPLGDISAWAAALTALPLPVTEAVHSRLLALYSWEARAADIVALYQRGKEPPA</sequence>
<feature type="domain" description="Glycosyltransferase subfamily 4-like N-terminal" evidence="2">
    <location>
        <begin position="22"/>
        <end position="156"/>
    </location>
</feature>
<dbReference type="PANTHER" id="PTHR12526">
    <property type="entry name" value="GLYCOSYLTRANSFERASE"/>
    <property type="match status" value="1"/>
</dbReference>
<evidence type="ECO:0000313" key="4">
    <source>
        <dbReference type="Proteomes" id="UP001597295"/>
    </source>
</evidence>
<dbReference type="SUPFAM" id="SSF53756">
    <property type="entry name" value="UDP-Glycosyltransferase/glycogen phosphorylase"/>
    <property type="match status" value="1"/>
</dbReference>
<dbReference type="EC" id="2.4.-.-" evidence="3"/>
<dbReference type="RefSeq" id="WP_379877842.1">
    <property type="nucleotide sequence ID" value="NZ_JBHUIP010000014.1"/>
</dbReference>
<accession>A0ABW5DUV8</accession>
<protein>
    <submittedName>
        <fullName evidence="3">Glycosyltransferase family 4 protein</fullName>
        <ecNumber evidence="3">2.4.-.-</ecNumber>
    </submittedName>
</protein>
<keyword evidence="3" id="KW-0328">Glycosyltransferase</keyword>
<reference evidence="4" key="1">
    <citation type="journal article" date="2019" name="Int. J. Syst. Evol. Microbiol.">
        <title>The Global Catalogue of Microorganisms (GCM) 10K type strain sequencing project: providing services to taxonomists for standard genome sequencing and annotation.</title>
        <authorList>
            <consortium name="The Broad Institute Genomics Platform"/>
            <consortium name="The Broad Institute Genome Sequencing Center for Infectious Disease"/>
            <person name="Wu L."/>
            <person name="Ma J."/>
        </authorList>
    </citation>
    <scope>NUCLEOTIDE SEQUENCE [LARGE SCALE GENOMIC DNA]</scope>
    <source>
        <strain evidence="4">CGMCC 1.19062</strain>
    </source>
</reference>
<dbReference type="Pfam" id="PF13579">
    <property type="entry name" value="Glyco_trans_4_4"/>
    <property type="match status" value="1"/>
</dbReference>
<proteinExistence type="predicted"/>
<comment type="caution">
    <text evidence="3">The sequence shown here is derived from an EMBL/GenBank/DDBJ whole genome shotgun (WGS) entry which is preliminary data.</text>
</comment>
<organism evidence="3 4">
    <name type="scientific">Lacibacterium aquatile</name>
    <dbReference type="NCBI Taxonomy" id="1168082"/>
    <lineage>
        <taxon>Bacteria</taxon>
        <taxon>Pseudomonadati</taxon>
        <taxon>Pseudomonadota</taxon>
        <taxon>Alphaproteobacteria</taxon>
        <taxon>Rhodospirillales</taxon>
        <taxon>Rhodospirillaceae</taxon>
    </lineage>
</organism>
<dbReference type="Pfam" id="PF00534">
    <property type="entry name" value="Glycos_transf_1"/>
    <property type="match status" value="1"/>
</dbReference>
<feature type="domain" description="Glycosyl transferase family 1" evidence="1">
    <location>
        <begin position="174"/>
        <end position="314"/>
    </location>
</feature>
<dbReference type="GO" id="GO:0016757">
    <property type="term" value="F:glycosyltransferase activity"/>
    <property type="evidence" value="ECO:0007669"/>
    <property type="project" value="UniProtKB-KW"/>
</dbReference>
<evidence type="ECO:0000259" key="2">
    <source>
        <dbReference type="Pfam" id="PF13579"/>
    </source>
</evidence>
<dbReference type="Gene3D" id="3.40.50.2000">
    <property type="entry name" value="Glycogen Phosphorylase B"/>
    <property type="match status" value="2"/>
</dbReference>
<keyword evidence="3" id="KW-0808">Transferase</keyword>
<evidence type="ECO:0000259" key="1">
    <source>
        <dbReference type="Pfam" id="PF00534"/>
    </source>
</evidence>
<evidence type="ECO:0000313" key="3">
    <source>
        <dbReference type="EMBL" id="MFD2264724.1"/>
    </source>
</evidence>
<dbReference type="EMBL" id="JBHUIP010000014">
    <property type="protein sequence ID" value="MFD2264724.1"/>
    <property type="molecule type" value="Genomic_DNA"/>
</dbReference>
<dbReference type="CDD" id="cd03801">
    <property type="entry name" value="GT4_PimA-like"/>
    <property type="match status" value="1"/>
</dbReference>
<dbReference type="Proteomes" id="UP001597295">
    <property type="component" value="Unassembled WGS sequence"/>
</dbReference>
<dbReference type="InterPro" id="IPR001296">
    <property type="entry name" value="Glyco_trans_1"/>
</dbReference>
<keyword evidence="4" id="KW-1185">Reference proteome</keyword>
<gene>
    <name evidence="3" type="ORF">ACFSM5_17600</name>
</gene>
<dbReference type="PANTHER" id="PTHR12526:SF636">
    <property type="entry name" value="BLL3647 PROTEIN"/>
    <property type="match status" value="1"/>
</dbReference>
<dbReference type="InterPro" id="IPR028098">
    <property type="entry name" value="Glyco_trans_4-like_N"/>
</dbReference>
<name>A0ABW5DUV8_9PROT</name>